<name>A0A1R3L2A4_9ROSI</name>
<keyword evidence="1" id="KW-0472">Membrane</keyword>
<gene>
    <name evidence="2" type="ORF">COLO4_01609</name>
</gene>
<proteinExistence type="predicted"/>
<dbReference type="EMBL" id="AWUE01004179">
    <property type="protein sequence ID" value="OMP13476.1"/>
    <property type="molecule type" value="Genomic_DNA"/>
</dbReference>
<dbReference type="Proteomes" id="UP000187203">
    <property type="component" value="Unassembled WGS sequence"/>
</dbReference>
<accession>A0A1R3L2A4</accession>
<evidence type="ECO:0000313" key="3">
    <source>
        <dbReference type="Proteomes" id="UP000187203"/>
    </source>
</evidence>
<organism evidence="2 3">
    <name type="scientific">Corchorus olitorius</name>
    <dbReference type="NCBI Taxonomy" id="93759"/>
    <lineage>
        <taxon>Eukaryota</taxon>
        <taxon>Viridiplantae</taxon>
        <taxon>Streptophyta</taxon>
        <taxon>Embryophyta</taxon>
        <taxon>Tracheophyta</taxon>
        <taxon>Spermatophyta</taxon>
        <taxon>Magnoliopsida</taxon>
        <taxon>eudicotyledons</taxon>
        <taxon>Gunneridae</taxon>
        <taxon>Pentapetalae</taxon>
        <taxon>rosids</taxon>
        <taxon>malvids</taxon>
        <taxon>Malvales</taxon>
        <taxon>Malvaceae</taxon>
        <taxon>Grewioideae</taxon>
        <taxon>Apeibeae</taxon>
        <taxon>Corchorus</taxon>
    </lineage>
</organism>
<dbReference type="AlphaFoldDB" id="A0A1R3L2A4"/>
<dbReference type="PROSITE" id="PS51257">
    <property type="entry name" value="PROKAR_LIPOPROTEIN"/>
    <property type="match status" value="1"/>
</dbReference>
<protein>
    <submittedName>
        <fullName evidence="2">Uncharacterized protein</fullName>
    </submittedName>
</protein>
<evidence type="ECO:0000313" key="2">
    <source>
        <dbReference type="EMBL" id="OMP13476.1"/>
    </source>
</evidence>
<reference evidence="3" key="1">
    <citation type="submission" date="2013-09" db="EMBL/GenBank/DDBJ databases">
        <title>Corchorus olitorius genome sequencing.</title>
        <authorList>
            <person name="Alam M."/>
            <person name="Haque M.S."/>
            <person name="Islam M.S."/>
            <person name="Emdad E.M."/>
            <person name="Islam M.M."/>
            <person name="Ahmed B."/>
            <person name="Halim A."/>
            <person name="Hossen Q.M.M."/>
            <person name="Hossain M.Z."/>
            <person name="Ahmed R."/>
            <person name="Khan M.M."/>
            <person name="Islam R."/>
            <person name="Rashid M.M."/>
            <person name="Khan S.A."/>
            <person name="Rahman M.S."/>
            <person name="Alam M."/>
            <person name="Yahiya A.S."/>
            <person name="Khan M.S."/>
            <person name="Azam M.S."/>
            <person name="Haque T."/>
            <person name="Lashkar M.Z.H."/>
            <person name="Akhand A.I."/>
            <person name="Morshed G."/>
            <person name="Roy S."/>
            <person name="Uddin K.S."/>
            <person name="Rabeya T."/>
            <person name="Hossain A.S."/>
            <person name="Chowdhury A."/>
            <person name="Snigdha A.R."/>
            <person name="Mortoza M.S."/>
            <person name="Matin S.A."/>
            <person name="Hoque S.M.E."/>
            <person name="Islam M.K."/>
            <person name="Roy D.K."/>
            <person name="Haider R."/>
            <person name="Moosa M.M."/>
            <person name="Elias S.M."/>
            <person name="Hasan A.M."/>
            <person name="Jahan S."/>
            <person name="Shafiuddin M."/>
            <person name="Mahmood N."/>
            <person name="Shommy N.S."/>
        </authorList>
    </citation>
    <scope>NUCLEOTIDE SEQUENCE [LARGE SCALE GENOMIC DNA]</scope>
    <source>
        <strain evidence="3">cv. O-4</strain>
    </source>
</reference>
<keyword evidence="3" id="KW-1185">Reference proteome</keyword>
<keyword evidence="1" id="KW-1133">Transmembrane helix</keyword>
<keyword evidence="1" id="KW-0812">Transmembrane</keyword>
<evidence type="ECO:0000256" key="1">
    <source>
        <dbReference type="SAM" id="Phobius"/>
    </source>
</evidence>
<comment type="caution">
    <text evidence="2">The sequence shown here is derived from an EMBL/GenBank/DDBJ whole genome shotgun (WGS) entry which is preliminary data.</text>
</comment>
<feature type="transmembrane region" description="Helical" evidence="1">
    <location>
        <begin position="12"/>
        <end position="31"/>
    </location>
</feature>
<sequence length="32" mass="3313">MAKEAITDATDIYSPVFGSTLAAFSLLAFGCT</sequence>